<dbReference type="HOGENOM" id="CLU_035488_1_0_6"/>
<feature type="domain" description="PDZ" evidence="1">
    <location>
        <begin position="314"/>
        <end position="380"/>
    </location>
</feature>
<dbReference type="PROSITE" id="PS50106">
    <property type="entry name" value="PDZ"/>
    <property type="match status" value="1"/>
</dbReference>
<dbReference type="InterPro" id="IPR001478">
    <property type="entry name" value="PDZ"/>
</dbReference>
<dbReference type="InterPro" id="IPR036034">
    <property type="entry name" value="PDZ_sf"/>
</dbReference>
<evidence type="ECO:0000259" key="1">
    <source>
        <dbReference type="PROSITE" id="PS50106"/>
    </source>
</evidence>
<dbReference type="CDD" id="cd14727">
    <property type="entry name" value="ChanN-like"/>
    <property type="match status" value="1"/>
</dbReference>
<name>Q0A8A3_ALKEH</name>
<organism evidence="2 3">
    <name type="scientific">Alkalilimnicola ehrlichii (strain ATCC BAA-1101 / DSM 17681 / MLHE-1)</name>
    <dbReference type="NCBI Taxonomy" id="187272"/>
    <lineage>
        <taxon>Bacteria</taxon>
        <taxon>Pseudomonadati</taxon>
        <taxon>Pseudomonadota</taxon>
        <taxon>Gammaproteobacteria</taxon>
        <taxon>Chromatiales</taxon>
        <taxon>Ectothiorhodospiraceae</taxon>
        <taxon>Alkalilimnicola</taxon>
    </lineage>
</organism>
<protein>
    <submittedName>
        <fullName evidence="2">PDZ/DHR/GLGF domain protein</fullName>
    </submittedName>
</protein>
<accession>Q0A8A3</accession>
<evidence type="ECO:0000313" key="2">
    <source>
        <dbReference type="EMBL" id="ABI56934.1"/>
    </source>
</evidence>
<evidence type="ECO:0000313" key="3">
    <source>
        <dbReference type="Proteomes" id="UP000001962"/>
    </source>
</evidence>
<dbReference type="Gene3D" id="2.30.42.10">
    <property type="match status" value="1"/>
</dbReference>
<dbReference type="Pfam" id="PF04187">
    <property type="entry name" value="Cofac_haem_bdg"/>
    <property type="match status" value="1"/>
</dbReference>
<gene>
    <name evidence="2" type="ordered locus">Mlg_1587</name>
</gene>
<dbReference type="Proteomes" id="UP000001962">
    <property type="component" value="Chromosome"/>
</dbReference>
<dbReference type="KEGG" id="aeh:Mlg_1587"/>
<dbReference type="RefSeq" id="WP_011629328.1">
    <property type="nucleotide sequence ID" value="NC_008340.1"/>
</dbReference>
<dbReference type="AlphaFoldDB" id="Q0A8A3"/>
<dbReference type="eggNOG" id="COG3016">
    <property type="taxonomic scope" value="Bacteria"/>
</dbReference>
<keyword evidence="3" id="KW-1185">Reference proteome</keyword>
<dbReference type="Pfam" id="PF13180">
    <property type="entry name" value="PDZ_2"/>
    <property type="match status" value="1"/>
</dbReference>
<sequence length="395" mass="42623">MPEARHPATARGPLLLPLLALLPLLLAACAHSGLPEPAGDTLECPPTGRWIDATGEVHTTAGLAAEAARYEVILLGEEHGNRAQHRWQLLTLAAIHSHTPVQAVGLEMLPGDADESLAAWGQSTIGEEDWLRESGWYEHWGHPADGYLPILHYARLEQIRLQGINLDRATHRRLAGIDWEEAPEALDEMITPPAAPHPDYRKRLLDALAEHPHGEMMDEARFIRAQVLWDRVMAEGLKALRASGPGPVVGLMGRGHMSHGHGVPAQLADLGVERVLTLLPYPVAPDCEPPASGLADALYGLAPEPGTPQRRLRLGIQVEPGQHGLRVVAVNGGSVAEEAGLREGDELLEAAGRPVESHGELLMILDKAREGFSLPIKINRNGDRKTLLASFAASS</sequence>
<dbReference type="SUPFAM" id="SSF159501">
    <property type="entry name" value="EreA/ChaN-like"/>
    <property type="match status" value="1"/>
</dbReference>
<dbReference type="SMART" id="SM00228">
    <property type="entry name" value="PDZ"/>
    <property type="match status" value="1"/>
</dbReference>
<proteinExistence type="predicted"/>
<reference evidence="3" key="1">
    <citation type="submission" date="2006-08" db="EMBL/GenBank/DDBJ databases">
        <title>Complete sequence of Alkalilimnicola ehrilichei MLHE-1.</title>
        <authorList>
            <person name="Copeland A."/>
            <person name="Lucas S."/>
            <person name="Lapidus A."/>
            <person name="Barry K."/>
            <person name="Detter J.C."/>
            <person name="Glavina del Rio T."/>
            <person name="Hammon N."/>
            <person name="Israni S."/>
            <person name="Dalin E."/>
            <person name="Tice H."/>
            <person name="Pitluck S."/>
            <person name="Sims D."/>
            <person name="Brettin T."/>
            <person name="Bruce D."/>
            <person name="Han C."/>
            <person name="Tapia R."/>
            <person name="Gilna P."/>
            <person name="Schmutz J."/>
            <person name="Larimer F."/>
            <person name="Land M."/>
            <person name="Hauser L."/>
            <person name="Kyrpides N."/>
            <person name="Mikhailova N."/>
            <person name="Oremland R.S."/>
            <person name="Hoeft S.E."/>
            <person name="Switzer-Blum J."/>
            <person name="Kulp T."/>
            <person name="King G."/>
            <person name="Tabita R."/>
            <person name="Witte B."/>
            <person name="Santini J.M."/>
            <person name="Basu P."/>
            <person name="Hollibaugh J.T."/>
            <person name="Xie G."/>
            <person name="Stolz J.F."/>
            <person name="Richardson P."/>
        </authorList>
    </citation>
    <scope>NUCLEOTIDE SEQUENCE [LARGE SCALE GENOMIC DNA]</scope>
    <source>
        <strain evidence="3">ATCC BAA-1101 / DSM 17681 / MLHE-1</strain>
    </source>
</reference>
<dbReference type="OrthoDB" id="9795827at2"/>
<dbReference type="PROSITE" id="PS51257">
    <property type="entry name" value="PROKAR_LIPOPROTEIN"/>
    <property type="match status" value="1"/>
</dbReference>
<dbReference type="EMBL" id="CP000453">
    <property type="protein sequence ID" value="ABI56934.1"/>
    <property type="molecule type" value="Genomic_DNA"/>
</dbReference>
<dbReference type="SUPFAM" id="SSF50156">
    <property type="entry name" value="PDZ domain-like"/>
    <property type="match status" value="1"/>
</dbReference>
<dbReference type="InterPro" id="IPR007314">
    <property type="entry name" value="Cofac_haem-bd_dom"/>
</dbReference>
<dbReference type="Gene3D" id="3.40.50.11550">
    <property type="match status" value="1"/>
</dbReference>
<dbReference type="eggNOG" id="COG0265">
    <property type="taxonomic scope" value="Bacteria"/>
</dbReference>